<proteinExistence type="predicted"/>
<dbReference type="EMBL" id="JARPUR010000001">
    <property type="protein sequence ID" value="KAK4886409.1"/>
    <property type="molecule type" value="Genomic_DNA"/>
</dbReference>
<keyword evidence="3" id="KW-1185">Reference proteome</keyword>
<evidence type="ECO:0000313" key="2">
    <source>
        <dbReference type="EMBL" id="KAK4886409.1"/>
    </source>
</evidence>
<organism evidence="2 3">
    <name type="scientific">Aquatica leii</name>
    <dbReference type="NCBI Taxonomy" id="1421715"/>
    <lineage>
        <taxon>Eukaryota</taxon>
        <taxon>Metazoa</taxon>
        <taxon>Ecdysozoa</taxon>
        <taxon>Arthropoda</taxon>
        <taxon>Hexapoda</taxon>
        <taxon>Insecta</taxon>
        <taxon>Pterygota</taxon>
        <taxon>Neoptera</taxon>
        <taxon>Endopterygota</taxon>
        <taxon>Coleoptera</taxon>
        <taxon>Polyphaga</taxon>
        <taxon>Elateriformia</taxon>
        <taxon>Elateroidea</taxon>
        <taxon>Lampyridae</taxon>
        <taxon>Luciolinae</taxon>
        <taxon>Aquatica</taxon>
    </lineage>
</organism>
<reference evidence="3" key="1">
    <citation type="submission" date="2023-01" db="EMBL/GenBank/DDBJ databases">
        <title>Key to firefly adult light organ development and bioluminescence: homeobox transcription factors regulate luciferase expression and transportation to peroxisome.</title>
        <authorList>
            <person name="Fu X."/>
        </authorList>
    </citation>
    <scope>NUCLEOTIDE SEQUENCE [LARGE SCALE GENOMIC DNA]</scope>
</reference>
<protein>
    <submittedName>
        <fullName evidence="2">Uncharacterized protein</fullName>
    </submittedName>
</protein>
<dbReference type="AlphaFoldDB" id="A0AAN7SLY1"/>
<sequence length="221" mass="25944">MERQQQRHHNYNRREPIVEDLRDKLNRMRLEKSSNPDKDEKDVKLPPPDPAYNFLKDPLRGDIVHKKHNKQETKRIDESKSKGVREYLKQPININVEISSESGERKCTLDESKIVEICVLNREYPKRPQFRRTPGEFYQHYNKKNNTLFTSSNNNSNYLVTKIVENLHNDKEGTKSNTNNTTKCTVKKNVKFNCKNEACISNSHENTSAVETSKQIELDKN</sequence>
<gene>
    <name evidence="2" type="ORF">RN001_002680</name>
</gene>
<comment type="caution">
    <text evidence="2">The sequence shown here is derived from an EMBL/GenBank/DDBJ whole genome shotgun (WGS) entry which is preliminary data.</text>
</comment>
<accession>A0AAN7SLY1</accession>
<dbReference type="Proteomes" id="UP001353858">
    <property type="component" value="Unassembled WGS sequence"/>
</dbReference>
<feature type="compositionally biased region" description="Basic and acidic residues" evidence="1">
    <location>
        <begin position="26"/>
        <end position="44"/>
    </location>
</feature>
<feature type="compositionally biased region" description="Basic residues" evidence="1">
    <location>
        <begin position="1"/>
        <end position="11"/>
    </location>
</feature>
<feature type="region of interest" description="Disordered" evidence="1">
    <location>
        <begin position="1"/>
        <end position="20"/>
    </location>
</feature>
<evidence type="ECO:0000256" key="1">
    <source>
        <dbReference type="SAM" id="MobiDB-lite"/>
    </source>
</evidence>
<feature type="region of interest" description="Disordered" evidence="1">
    <location>
        <begin position="26"/>
        <end position="56"/>
    </location>
</feature>
<evidence type="ECO:0000313" key="3">
    <source>
        <dbReference type="Proteomes" id="UP001353858"/>
    </source>
</evidence>
<name>A0AAN7SLY1_9COLE</name>